<feature type="repeat" description="ANK" evidence="3">
    <location>
        <begin position="150"/>
        <end position="182"/>
    </location>
</feature>
<dbReference type="OMA" id="DHGAMVD"/>
<evidence type="ECO:0000313" key="5">
    <source>
        <dbReference type="Proteomes" id="UP001652626"/>
    </source>
</evidence>
<feature type="region of interest" description="Disordered" evidence="4">
    <location>
        <begin position="469"/>
        <end position="499"/>
    </location>
</feature>
<gene>
    <name evidence="6 7" type="primary">LOC113395724</name>
</gene>
<organism evidence="5 6">
    <name type="scientific">Vanessa tameamea</name>
    <name type="common">Kamehameha butterfly</name>
    <dbReference type="NCBI Taxonomy" id="334116"/>
    <lineage>
        <taxon>Eukaryota</taxon>
        <taxon>Metazoa</taxon>
        <taxon>Ecdysozoa</taxon>
        <taxon>Arthropoda</taxon>
        <taxon>Hexapoda</taxon>
        <taxon>Insecta</taxon>
        <taxon>Pterygota</taxon>
        <taxon>Neoptera</taxon>
        <taxon>Endopterygota</taxon>
        <taxon>Lepidoptera</taxon>
        <taxon>Glossata</taxon>
        <taxon>Ditrysia</taxon>
        <taxon>Papilionoidea</taxon>
        <taxon>Nymphalidae</taxon>
        <taxon>Nymphalinae</taxon>
        <taxon>Vanessa</taxon>
    </lineage>
</organism>
<dbReference type="GeneID" id="113395724"/>
<keyword evidence="5" id="KW-1185">Reference proteome</keyword>
<dbReference type="AlphaFoldDB" id="A0A8B8HWF2"/>
<sequence>MTTELCGEDVIVRLSSPQIISTETIVAASTAGNGGTGGAGSSGTRVQAGGVELGRRLLLAARAGDTGAVLDLMAKGAPFTTDWLGTSPLHLAAANNHVETCAVLLRAGVSRDSRTKVERTPLHLAAHAGHARVVALLLDHGAMVDCRDMLRMTPLHWAAARGHAGAARELLRRGADARARCKFRKTPRCLAARRRRADLLALLDAAEAGAPPDPPPDQMAEETSKMGQGFETIQRTQDIKPLTKVRIQPEKTIIIESKTEPVPSSMCGGATSGAAGAGGAGGAEGGAAALLRAHGITLLPADRGCTVLTALRSGRTVMLSDAGKLMLKESGDGGPSTEPRIVVNDTIASSTGNATIDETSSAMDIINTSAAVGAGGADNAGGAGGAGGALVRAVRTMRPARNVKVVTINKPQQPLKKIIHPSDLQQVKLVQVSGAEGARPRPALKLLLNKANLQRLLASAEPARRAAAAGSQSVAQLPTEPVSMETEEAGAAEAEAGTESERSLRAQLLAAHAAIANMAAELRVCRAKLAHYEKERPQ</sequence>
<evidence type="ECO:0000313" key="7">
    <source>
        <dbReference type="RefSeq" id="XP_064071514.1"/>
    </source>
</evidence>
<proteinExistence type="predicted"/>
<protein>
    <submittedName>
        <fullName evidence="6 7">Neurogenic locus notch homolog protein 4</fullName>
    </submittedName>
</protein>
<dbReference type="SMART" id="SM00248">
    <property type="entry name" value="ANK"/>
    <property type="match status" value="4"/>
</dbReference>
<dbReference type="RefSeq" id="XP_064071514.1">
    <property type="nucleotide sequence ID" value="XM_064215444.1"/>
</dbReference>
<feature type="repeat" description="ANK" evidence="3">
    <location>
        <begin position="84"/>
        <end position="116"/>
    </location>
</feature>
<dbReference type="PANTHER" id="PTHR24171:SF10">
    <property type="entry name" value="ANKYRIN REPEAT DOMAIN-CONTAINING PROTEIN 29-LIKE"/>
    <property type="match status" value="1"/>
</dbReference>
<dbReference type="Proteomes" id="UP001652626">
    <property type="component" value="Chromosome 7"/>
</dbReference>
<keyword evidence="1" id="KW-0677">Repeat</keyword>
<keyword evidence="2 3" id="KW-0040">ANK repeat</keyword>
<reference evidence="6" key="1">
    <citation type="submission" date="2025-04" db="UniProtKB">
        <authorList>
            <consortium name="RefSeq"/>
        </authorList>
    </citation>
    <scope>IDENTIFICATION</scope>
    <source>
        <tissue evidence="6">Thorax</tissue>
        <tissue evidence="7">Whole body</tissue>
    </source>
</reference>
<dbReference type="PRINTS" id="PR01415">
    <property type="entry name" value="ANKYRIN"/>
</dbReference>
<dbReference type="Pfam" id="PF12796">
    <property type="entry name" value="Ank_2"/>
    <property type="match status" value="1"/>
</dbReference>
<dbReference type="PROSITE" id="PS50297">
    <property type="entry name" value="ANK_REP_REGION"/>
    <property type="match status" value="3"/>
</dbReference>
<name>A0A8B8HWF2_VANTA</name>
<dbReference type="Gene3D" id="1.25.40.20">
    <property type="entry name" value="Ankyrin repeat-containing domain"/>
    <property type="match status" value="1"/>
</dbReference>
<feature type="repeat" description="ANK" evidence="3">
    <location>
        <begin position="117"/>
        <end position="149"/>
    </location>
</feature>
<dbReference type="CTD" id="38055"/>
<evidence type="ECO:0000256" key="2">
    <source>
        <dbReference type="ARBA" id="ARBA00023043"/>
    </source>
</evidence>
<dbReference type="RefSeq" id="XP_026489183.1">
    <property type="nucleotide sequence ID" value="XM_026633398.1"/>
</dbReference>
<dbReference type="InterPro" id="IPR036770">
    <property type="entry name" value="Ankyrin_rpt-contain_sf"/>
</dbReference>
<dbReference type="PROSITE" id="PS50088">
    <property type="entry name" value="ANK_REPEAT"/>
    <property type="match status" value="3"/>
</dbReference>
<dbReference type="InterPro" id="IPR002110">
    <property type="entry name" value="Ankyrin_rpt"/>
</dbReference>
<evidence type="ECO:0000256" key="3">
    <source>
        <dbReference type="PROSITE-ProRule" id="PRU00023"/>
    </source>
</evidence>
<dbReference type="OrthoDB" id="341259at2759"/>
<dbReference type="Pfam" id="PF00023">
    <property type="entry name" value="Ank"/>
    <property type="match status" value="1"/>
</dbReference>
<accession>A0A8B8HWF2</accession>
<dbReference type="PANTHER" id="PTHR24171">
    <property type="entry name" value="ANKYRIN REPEAT DOMAIN-CONTAINING PROTEIN 39-RELATED"/>
    <property type="match status" value="1"/>
</dbReference>
<dbReference type="SUPFAM" id="SSF48403">
    <property type="entry name" value="Ankyrin repeat"/>
    <property type="match status" value="1"/>
</dbReference>
<evidence type="ECO:0000313" key="6">
    <source>
        <dbReference type="RefSeq" id="XP_026489183.1"/>
    </source>
</evidence>
<evidence type="ECO:0000256" key="4">
    <source>
        <dbReference type="SAM" id="MobiDB-lite"/>
    </source>
</evidence>
<evidence type="ECO:0000256" key="1">
    <source>
        <dbReference type="ARBA" id="ARBA00022737"/>
    </source>
</evidence>